<dbReference type="Proteomes" id="UP001324993">
    <property type="component" value="Chromosome"/>
</dbReference>
<sequence>MFNKKSVDIAVLGAGPVGLTAAHILADRGMDFTLLERAASPHAHSYALALHPDTLELLDTLGVIAPVLKHALRLRRSTIFDQANKQRAIINYSELSGKYPFLAVIPQSQLETILVESLARKGHKPMWNHRARCITPSAEGVHFTVDHLLEGSTGYAISHTEQEIEKVYEYQTNYMIAADGYESMARKAAGIAFPEIKSSLDYAVFEFETNTRLLTEMRMMVDHDKTHIYWPLGNGRCRFSFQMPPNFAQKHSFNKDHGMVDNQAQESSELSNEHLDHLLRTYAPWFIGSSQDVKWRVMVHFEKHLAESFGHERIWLAGDAAHMAAPAGILSMNVGMLEGADLAEKLSIDTDHDGRQFRLNAYNLDRVTEWRRLFDVDQNIVGEGKAAEWLLRHRSSIIGNIPASGQTYTEILEQLKLHETVAA</sequence>
<dbReference type="Gene3D" id="3.50.50.60">
    <property type="entry name" value="FAD/NAD(P)-binding domain"/>
    <property type="match status" value="1"/>
</dbReference>
<keyword evidence="1" id="KW-0560">Oxidoreductase</keyword>
<evidence type="ECO:0000259" key="3">
    <source>
        <dbReference type="Pfam" id="PF01494"/>
    </source>
</evidence>
<dbReference type="InterPro" id="IPR036188">
    <property type="entry name" value="FAD/NAD-bd_sf"/>
</dbReference>
<evidence type="ECO:0000313" key="5">
    <source>
        <dbReference type="Proteomes" id="UP001324993"/>
    </source>
</evidence>
<evidence type="ECO:0000256" key="1">
    <source>
        <dbReference type="ARBA" id="ARBA00023002"/>
    </source>
</evidence>
<dbReference type="PANTHER" id="PTHR43476">
    <property type="entry name" value="3-(3-HYDROXY-PHENYL)PROPIONATE/3-HYDROXYCINNAMIC ACID HYDROXYLASE"/>
    <property type="match status" value="1"/>
</dbReference>
<dbReference type="RefSeq" id="WP_319832738.1">
    <property type="nucleotide sequence ID" value="NZ_CP138858.1"/>
</dbReference>
<accession>A0ABZ0RJZ2</accession>
<feature type="domain" description="FAD-binding" evidence="3">
    <location>
        <begin position="7"/>
        <end position="367"/>
    </location>
</feature>
<reference evidence="4 5" key="1">
    <citation type="submission" date="2023-11" db="EMBL/GenBank/DDBJ databases">
        <title>Coraliomargarita sp. nov., isolated from marine algae.</title>
        <authorList>
            <person name="Lee J.K."/>
            <person name="Baek J.H."/>
            <person name="Kim J.M."/>
            <person name="Choi D.G."/>
            <person name="Jeon C.O."/>
        </authorList>
    </citation>
    <scope>NUCLEOTIDE SEQUENCE [LARGE SCALE GENOMIC DNA]</scope>
    <source>
        <strain evidence="4 5">J2-16</strain>
    </source>
</reference>
<gene>
    <name evidence="4" type="ORF">SH580_20820</name>
</gene>
<dbReference type="PRINTS" id="PR00420">
    <property type="entry name" value="RNGMNOXGNASE"/>
</dbReference>
<dbReference type="Pfam" id="PF01494">
    <property type="entry name" value="FAD_binding_3"/>
    <property type="match status" value="1"/>
</dbReference>
<evidence type="ECO:0000313" key="4">
    <source>
        <dbReference type="EMBL" id="WPJ95862.1"/>
    </source>
</evidence>
<keyword evidence="2" id="KW-0520">NAD</keyword>
<dbReference type="InterPro" id="IPR050631">
    <property type="entry name" value="PheA/TfdB_FAD_monoxygenase"/>
</dbReference>
<dbReference type="Gene3D" id="3.30.70.2450">
    <property type="match status" value="1"/>
</dbReference>
<name>A0ABZ0RJZ2_9BACT</name>
<dbReference type="PANTHER" id="PTHR43476:SF4">
    <property type="entry name" value="BLR0106 PROTEIN"/>
    <property type="match status" value="1"/>
</dbReference>
<dbReference type="InterPro" id="IPR002938">
    <property type="entry name" value="FAD-bd"/>
</dbReference>
<organism evidence="4 5">
    <name type="scientific">Coraliomargarita algicola</name>
    <dbReference type="NCBI Taxonomy" id="3092156"/>
    <lineage>
        <taxon>Bacteria</taxon>
        <taxon>Pseudomonadati</taxon>
        <taxon>Verrucomicrobiota</taxon>
        <taxon>Opitutia</taxon>
        <taxon>Puniceicoccales</taxon>
        <taxon>Coraliomargaritaceae</taxon>
        <taxon>Coraliomargarita</taxon>
    </lineage>
</organism>
<keyword evidence="5" id="KW-1185">Reference proteome</keyword>
<evidence type="ECO:0000256" key="2">
    <source>
        <dbReference type="ARBA" id="ARBA00023027"/>
    </source>
</evidence>
<proteinExistence type="predicted"/>
<dbReference type="SUPFAM" id="SSF51905">
    <property type="entry name" value="FAD/NAD(P)-binding domain"/>
    <property type="match status" value="1"/>
</dbReference>
<dbReference type="EMBL" id="CP138858">
    <property type="protein sequence ID" value="WPJ95862.1"/>
    <property type="molecule type" value="Genomic_DNA"/>
</dbReference>
<protein>
    <submittedName>
        <fullName evidence="4">NAD(P)/FAD-dependent oxidoreductase</fullName>
    </submittedName>
</protein>